<dbReference type="EMBL" id="JBHSLV010000033">
    <property type="protein sequence ID" value="MFC5394818.1"/>
    <property type="molecule type" value="Genomic_DNA"/>
</dbReference>
<organism evidence="9 10">
    <name type="scientific">Bosea vestrisii</name>
    <dbReference type="NCBI Taxonomy" id="151416"/>
    <lineage>
        <taxon>Bacteria</taxon>
        <taxon>Pseudomonadati</taxon>
        <taxon>Pseudomonadota</taxon>
        <taxon>Alphaproteobacteria</taxon>
        <taxon>Hyphomicrobiales</taxon>
        <taxon>Boseaceae</taxon>
        <taxon>Bosea</taxon>
    </lineage>
</organism>
<feature type="domain" description="ABC transmembrane type-1" evidence="8">
    <location>
        <begin position="60"/>
        <end position="241"/>
    </location>
</feature>
<protein>
    <submittedName>
        <fullName evidence="9">ABC transporter permease</fullName>
    </submittedName>
</protein>
<evidence type="ECO:0000313" key="10">
    <source>
        <dbReference type="Proteomes" id="UP001596104"/>
    </source>
</evidence>
<evidence type="ECO:0000256" key="1">
    <source>
        <dbReference type="ARBA" id="ARBA00004651"/>
    </source>
</evidence>
<comment type="subcellular location">
    <subcellularLocation>
        <location evidence="1 7">Cell membrane</location>
        <topology evidence="1 7">Multi-pass membrane protein</topology>
    </subcellularLocation>
</comment>
<dbReference type="RefSeq" id="WP_377010360.1">
    <property type="nucleotide sequence ID" value="NZ_JBHSLV010000033.1"/>
</dbReference>
<keyword evidence="6 7" id="KW-0472">Membrane</keyword>
<feature type="transmembrane region" description="Helical" evidence="7">
    <location>
        <begin position="179"/>
        <end position="201"/>
    </location>
</feature>
<dbReference type="PANTHER" id="PTHR30151">
    <property type="entry name" value="ALKANE SULFONATE ABC TRANSPORTER-RELATED, MEMBRANE SUBUNIT"/>
    <property type="match status" value="1"/>
</dbReference>
<proteinExistence type="inferred from homology"/>
<keyword evidence="10" id="KW-1185">Reference proteome</keyword>
<feature type="transmembrane region" description="Helical" evidence="7">
    <location>
        <begin position="124"/>
        <end position="142"/>
    </location>
</feature>
<comment type="caution">
    <text evidence="9">The sequence shown here is derived from an EMBL/GenBank/DDBJ whole genome shotgun (WGS) entry which is preliminary data.</text>
</comment>
<dbReference type="Gene3D" id="1.10.3720.10">
    <property type="entry name" value="MetI-like"/>
    <property type="match status" value="1"/>
</dbReference>
<evidence type="ECO:0000313" key="9">
    <source>
        <dbReference type="EMBL" id="MFC5394818.1"/>
    </source>
</evidence>
<evidence type="ECO:0000256" key="5">
    <source>
        <dbReference type="ARBA" id="ARBA00022989"/>
    </source>
</evidence>
<feature type="transmembrane region" description="Helical" evidence="7">
    <location>
        <begin position="221"/>
        <end position="240"/>
    </location>
</feature>
<dbReference type="PANTHER" id="PTHR30151:SF41">
    <property type="entry name" value="ABC TRANSPORTER PERMEASE PROTEIN"/>
    <property type="match status" value="1"/>
</dbReference>
<evidence type="ECO:0000259" key="8">
    <source>
        <dbReference type="PROSITE" id="PS50928"/>
    </source>
</evidence>
<reference evidence="10" key="1">
    <citation type="journal article" date="2019" name="Int. J. Syst. Evol. Microbiol.">
        <title>The Global Catalogue of Microorganisms (GCM) 10K type strain sequencing project: providing services to taxonomists for standard genome sequencing and annotation.</title>
        <authorList>
            <consortium name="The Broad Institute Genomics Platform"/>
            <consortium name="The Broad Institute Genome Sequencing Center for Infectious Disease"/>
            <person name="Wu L."/>
            <person name="Ma J."/>
        </authorList>
    </citation>
    <scope>NUCLEOTIDE SEQUENCE [LARGE SCALE GENOMIC DNA]</scope>
    <source>
        <strain evidence="10">CGMCC 1.16326</strain>
    </source>
</reference>
<dbReference type="InterPro" id="IPR000515">
    <property type="entry name" value="MetI-like"/>
</dbReference>
<dbReference type="CDD" id="cd06261">
    <property type="entry name" value="TM_PBP2"/>
    <property type="match status" value="1"/>
</dbReference>
<keyword evidence="5 7" id="KW-1133">Transmembrane helix</keyword>
<dbReference type="PROSITE" id="PS50928">
    <property type="entry name" value="ABC_TM1"/>
    <property type="match status" value="1"/>
</dbReference>
<dbReference type="Pfam" id="PF00528">
    <property type="entry name" value="BPD_transp_1"/>
    <property type="match status" value="1"/>
</dbReference>
<evidence type="ECO:0000256" key="3">
    <source>
        <dbReference type="ARBA" id="ARBA00022475"/>
    </source>
</evidence>
<name>A0ABW0HC61_9HYPH</name>
<dbReference type="Proteomes" id="UP001596104">
    <property type="component" value="Unassembled WGS sequence"/>
</dbReference>
<evidence type="ECO:0000256" key="2">
    <source>
        <dbReference type="ARBA" id="ARBA00022448"/>
    </source>
</evidence>
<comment type="similarity">
    <text evidence="7">Belongs to the binding-protein-dependent transport system permease family.</text>
</comment>
<keyword evidence="3" id="KW-1003">Cell membrane</keyword>
<sequence>MRLAAIPPLAIGLATVGLALGVVETLLLLGLLNQFVIPLPSAVLGSFGRLFAEEQLLERLMMTGSEALAASVLVSVAGISLGVLLYKVRILALATEPWVAAVAAAPVVLAYPLFLVIFGRSAATIIAMGFVAGLAPVILKTLEGLKGVRKSLINVGLSYNLTPAQQFWKIEFPAAIPTIFVGVRLGLVFALINLIGVEFLINFGGLGQLINDLAERYDLAGVFATIVFVILVSVVIFAVLERMERWLRPGR</sequence>
<evidence type="ECO:0000256" key="7">
    <source>
        <dbReference type="RuleBase" id="RU363032"/>
    </source>
</evidence>
<gene>
    <name evidence="9" type="ORF">ACFPPC_19455</name>
</gene>
<evidence type="ECO:0000256" key="6">
    <source>
        <dbReference type="ARBA" id="ARBA00023136"/>
    </source>
</evidence>
<dbReference type="InterPro" id="IPR035906">
    <property type="entry name" value="MetI-like_sf"/>
</dbReference>
<evidence type="ECO:0000256" key="4">
    <source>
        <dbReference type="ARBA" id="ARBA00022692"/>
    </source>
</evidence>
<feature type="transmembrane region" description="Helical" evidence="7">
    <location>
        <begin position="67"/>
        <end position="86"/>
    </location>
</feature>
<feature type="transmembrane region" description="Helical" evidence="7">
    <location>
        <begin position="98"/>
        <end position="118"/>
    </location>
</feature>
<keyword evidence="4 7" id="KW-0812">Transmembrane</keyword>
<dbReference type="SUPFAM" id="SSF161098">
    <property type="entry name" value="MetI-like"/>
    <property type="match status" value="1"/>
</dbReference>
<keyword evidence="2 7" id="KW-0813">Transport</keyword>
<accession>A0ABW0HC61</accession>